<dbReference type="GO" id="GO:0003700">
    <property type="term" value="F:DNA-binding transcription factor activity"/>
    <property type="evidence" value="ECO:0007669"/>
    <property type="project" value="InterPro"/>
</dbReference>
<dbReference type="GO" id="GO:0043565">
    <property type="term" value="F:sequence-specific DNA binding"/>
    <property type="evidence" value="ECO:0007669"/>
    <property type="project" value="InterPro"/>
</dbReference>
<keyword evidence="1" id="KW-0805">Transcription regulation</keyword>
<dbReference type="PANTHER" id="PTHR46796:SF6">
    <property type="entry name" value="ARAC SUBFAMILY"/>
    <property type="match status" value="1"/>
</dbReference>
<dbReference type="PROSITE" id="PS01124">
    <property type="entry name" value="HTH_ARAC_FAMILY_2"/>
    <property type="match status" value="1"/>
</dbReference>
<dbReference type="SMART" id="SM00342">
    <property type="entry name" value="HTH_ARAC"/>
    <property type="match status" value="1"/>
</dbReference>
<keyword evidence="2" id="KW-0238">DNA-binding</keyword>
<dbReference type="Proteomes" id="UP000294360">
    <property type="component" value="Plasmid 2"/>
</dbReference>
<evidence type="ECO:0000256" key="2">
    <source>
        <dbReference type="ARBA" id="ARBA00023125"/>
    </source>
</evidence>
<dbReference type="Pfam" id="PF12833">
    <property type="entry name" value="HTH_18"/>
    <property type="match status" value="1"/>
</dbReference>
<dbReference type="InterPro" id="IPR020449">
    <property type="entry name" value="Tscrpt_reg_AraC-type_HTH"/>
</dbReference>
<keyword evidence="3" id="KW-0804">Transcription</keyword>
<evidence type="ECO:0000259" key="4">
    <source>
        <dbReference type="PROSITE" id="PS01124"/>
    </source>
</evidence>
<evidence type="ECO:0000313" key="5">
    <source>
        <dbReference type="EMBL" id="VFU16498.1"/>
    </source>
</evidence>
<name>A0A4U8Z6T0_METTU</name>
<dbReference type="InterPro" id="IPR018062">
    <property type="entry name" value="HTH_AraC-typ_CS"/>
</dbReference>
<gene>
    <name evidence="5" type="ORF">MTUNDRAET4_0153</name>
</gene>
<evidence type="ECO:0000256" key="1">
    <source>
        <dbReference type="ARBA" id="ARBA00023015"/>
    </source>
</evidence>
<dbReference type="InterPro" id="IPR050204">
    <property type="entry name" value="AraC_XylS_family_regulators"/>
</dbReference>
<dbReference type="InterPro" id="IPR018060">
    <property type="entry name" value="HTH_AraC"/>
</dbReference>
<evidence type="ECO:0000313" key="6">
    <source>
        <dbReference type="Proteomes" id="UP000294360"/>
    </source>
</evidence>
<geneLocation type="plasmid" evidence="5 6">
    <name>2</name>
</geneLocation>
<evidence type="ECO:0000256" key="3">
    <source>
        <dbReference type="ARBA" id="ARBA00023163"/>
    </source>
</evidence>
<dbReference type="RefSeq" id="WP_166796058.1">
    <property type="nucleotide sequence ID" value="NZ_CP139088.1"/>
</dbReference>
<feature type="domain" description="HTH araC/xylS-type" evidence="4">
    <location>
        <begin position="224"/>
        <end position="323"/>
    </location>
</feature>
<dbReference type="InterPro" id="IPR009057">
    <property type="entry name" value="Homeodomain-like_sf"/>
</dbReference>
<dbReference type="PROSITE" id="PS00041">
    <property type="entry name" value="HTH_ARAC_FAMILY_1"/>
    <property type="match status" value="1"/>
</dbReference>
<protein>
    <submittedName>
        <fullName evidence="5">Transcriptional regulator, AraC family</fullName>
    </submittedName>
</protein>
<keyword evidence="5" id="KW-0614">Plasmid</keyword>
<accession>A0A4U8Z6T0</accession>
<dbReference type="AlphaFoldDB" id="A0A4U8Z6T0"/>
<dbReference type="EMBL" id="LR536451">
    <property type="protein sequence ID" value="VFU16498.1"/>
    <property type="molecule type" value="Genomic_DNA"/>
</dbReference>
<sequence length="354" mass="38698">MVEQPRTSPDASDHNSPNLISHLTYSTKDLPEQEQFGGWREFISSTVDLSLLEPRDQGFEAEQQVWDLGRFALTRATMPRGVSRTWRHLDKDPLDHWCLVVVVQNSGAGHAGREEPRLIGFRSLGRPFEGAAADSDVLSLFVPRDVFRGMTDMIDAADNVIPDAGLGAVLADFVVSLQRRLPGMTRAELPQIDEATRSIIMACLAPTLDHRAAAQNAIATTLLERARQIIEANLGSPDLGADLLCRSLGVSRSRLYRLFEPSGGVAHAVQRQRLQKAHERLSDRRNDRPIVQIAEGLGFSDASGFSRSFKKEFGYSPSAARAAGVIGLPAPQAGRRAWPAATGKLGDVLRGLHV</sequence>
<dbReference type="PANTHER" id="PTHR46796">
    <property type="entry name" value="HTH-TYPE TRANSCRIPTIONAL ACTIVATOR RHAS-RELATED"/>
    <property type="match status" value="1"/>
</dbReference>
<dbReference type="SUPFAM" id="SSF46689">
    <property type="entry name" value="Homeodomain-like"/>
    <property type="match status" value="1"/>
</dbReference>
<proteinExistence type="predicted"/>
<dbReference type="KEGG" id="mtun:MTUNDRAET4_0153.1"/>
<reference evidence="5 6" key="1">
    <citation type="submission" date="2019-03" db="EMBL/GenBank/DDBJ databases">
        <authorList>
            <person name="Kox A.R. M."/>
        </authorList>
    </citation>
    <scope>NUCLEOTIDE SEQUENCE [LARGE SCALE GENOMIC DNA]</scope>
    <source>
        <strain evidence="5">MTUNDRAET4 annotated genome</strain>
        <plasmid evidence="6">2</plasmid>
    </source>
</reference>
<organism evidence="5 6">
    <name type="scientific">Methylocella tundrae</name>
    <dbReference type="NCBI Taxonomy" id="227605"/>
    <lineage>
        <taxon>Bacteria</taxon>
        <taxon>Pseudomonadati</taxon>
        <taxon>Pseudomonadota</taxon>
        <taxon>Alphaproteobacteria</taxon>
        <taxon>Hyphomicrobiales</taxon>
        <taxon>Beijerinckiaceae</taxon>
        <taxon>Methylocella</taxon>
    </lineage>
</organism>
<dbReference type="Gene3D" id="1.10.10.60">
    <property type="entry name" value="Homeodomain-like"/>
    <property type="match status" value="1"/>
</dbReference>
<dbReference type="PRINTS" id="PR00032">
    <property type="entry name" value="HTHARAC"/>
</dbReference>